<dbReference type="RefSeq" id="XP_060410474.1">
    <property type="nucleotide sequence ID" value="XM_060558673.1"/>
</dbReference>
<accession>A0AAD8V246</accession>
<proteinExistence type="predicted"/>
<organism evidence="1 2">
    <name type="scientific">Colletotrichum navitas</name>
    <dbReference type="NCBI Taxonomy" id="681940"/>
    <lineage>
        <taxon>Eukaryota</taxon>
        <taxon>Fungi</taxon>
        <taxon>Dikarya</taxon>
        <taxon>Ascomycota</taxon>
        <taxon>Pezizomycotina</taxon>
        <taxon>Sordariomycetes</taxon>
        <taxon>Hypocreomycetidae</taxon>
        <taxon>Glomerellales</taxon>
        <taxon>Glomerellaceae</taxon>
        <taxon>Colletotrichum</taxon>
        <taxon>Colletotrichum graminicola species complex</taxon>
    </lineage>
</organism>
<name>A0AAD8V246_9PEZI</name>
<gene>
    <name evidence="1" type="ORF">LY79DRAFT_564597</name>
</gene>
<dbReference type="Proteomes" id="UP001230504">
    <property type="component" value="Unassembled WGS sequence"/>
</dbReference>
<dbReference type="GeneID" id="85442913"/>
<sequence length="54" mass="6122">MHGSRYNSPMKVRVGTISWGAFPKPPIYLPVSPRRTSEPAMLYVASHHISMPRE</sequence>
<evidence type="ECO:0000313" key="2">
    <source>
        <dbReference type="Proteomes" id="UP001230504"/>
    </source>
</evidence>
<comment type="caution">
    <text evidence="1">The sequence shown here is derived from an EMBL/GenBank/DDBJ whole genome shotgun (WGS) entry which is preliminary data.</text>
</comment>
<protein>
    <submittedName>
        <fullName evidence="1">Uncharacterized protein</fullName>
    </submittedName>
</protein>
<keyword evidence="2" id="KW-1185">Reference proteome</keyword>
<evidence type="ECO:0000313" key="1">
    <source>
        <dbReference type="EMBL" id="KAK1579339.1"/>
    </source>
</evidence>
<reference evidence="1" key="1">
    <citation type="submission" date="2021-06" db="EMBL/GenBank/DDBJ databases">
        <title>Comparative genomics, transcriptomics and evolutionary studies reveal genomic signatures of adaptation to plant cell wall in hemibiotrophic fungi.</title>
        <authorList>
            <consortium name="DOE Joint Genome Institute"/>
            <person name="Baroncelli R."/>
            <person name="Diaz J.F."/>
            <person name="Benocci T."/>
            <person name="Peng M."/>
            <person name="Battaglia E."/>
            <person name="Haridas S."/>
            <person name="Andreopoulos W."/>
            <person name="Labutti K."/>
            <person name="Pangilinan J."/>
            <person name="Floch G.L."/>
            <person name="Makela M.R."/>
            <person name="Henrissat B."/>
            <person name="Grigoriev I.V."/>
            <person name="Crouch J.A."/>
            <person name="De Vries R.P."/>
            <person name="Sukno S.A."/>
            <person name="Thon M.R."/>
        </authorList>
    </citation>
    <scope>NUCLEOTIDE SEQUENCE</scope>
    <source>
        <strain evidence="1">CBS 125086</strain>
    </source>
</reference>
<dbReference type="AlphaFoldDB" id="A0AAD8V246"/>
<dbReference type="EMBL" id="JAHLJV010000068">
    <property type="protein sequence ID" value="KAK1579339.1"/>
    <property type="molecule type" value="Genomic_DNA"/>
</dbReference>